<accession>A0AAD6TNK5</accession>
<dbReference type="Pfam" id="PF13391">
    <property type="entry name" value="HNH_2"/>
    <property type="match status" value="1"/>
</dbReference>
<feature type="compositionally biased region" description="Acidic residues" evidence="1">
    <location>
        <begin position="311"/>
        <end position="322"/>
    </location>
</feature>
<evidence type="ECO:0000256" key="1">
    <source>
        <dbReference type="SAM" id="MobiDB-lite"/>
    </source>
</evidence>
<evidence type="ECO:0000313" key="4">
    <source>
        <dbReference type="Proteomes" id="UP001222325"/>
    </source>
</evidence>
<dbReference type="InterPro" id="IPR003615">
    <property type="entry name" value="HNH_nuc"/>
</dbReference>
<sequence>MGIFLAGGDSKPVKHKSHKLDATKTVDIYHPGYSSPKLLLILVAFEAPSGQRGVPVSVVLDSCRILANNRDGTLHTMMDADVELTAPANDSSLLPPGRYVYRVTGGDACVVRVVEFGCSCVRRCYAVCTSFRAWTPPSVLPPHWNSAAMGTREPSPASTASDCSTVVKMVDGRCAVTGDVSRLENSHLVPKEDELWWILKGMSGITSNRHGINSPPNCLALRADLNRAAMEGHLVFAPYAGTAVCVCLAEELADFAVEYHLRGIEMPSRIHPMNVYVRFAWGLFKRLHPLLRDLARDPSVVTIAEPHFPDELEGDDDDDDSYQESVLEPPLDVDTWTERDVEIAEGLDAGLDGRPLAPYEQHAGMYPGYSKPIRLMYEYRRNHPEVSAVRHARVARRGEDDDEQAV</sequence>
<reference evidence="3" key="1">
    <citation type="submission" date="2023-03" db="EMBL/GenBank/DDBJ databases">
        <title>Massive genome expansion in bonnet fungi (Mycena s.s.) driven by repeated elements and novel gene families across ecological guilds.</title>
        <authorList>
            <consortium name="Lawrence Berkeley National Laboratory"/>
            <person name="Harder C.B."/>
            <person name="Miyauchi S."/>
            <person name="Viragh M."/>
            <person name="Kuo A."/>
            <person name="Thoen E."/>
            <person name="Andreopoulos B."/>
            <person name="Lu D."/>
            <person name="Skrede I."/>
            <person name="Drula E."/>
            <person name="Henrissat B."/>
            <person name="Morin E."/>
            <person name="Kohler A."/>
            <person name="Barry K."/>
            <person name="LaButti K."/>
            <person name="Morin E."/>
            <person name="Salamov A."/>
            <person name="Lipzen A."/>
            <person name="Mereny Z."/>
            <person name="Hegedus B."/>
            <person name="Baldrian P."/>
            <person name="Stursova M."/>
            <person name="Weitz H."/>
            <person name="Taylor A."/>
            <person name="Grigoriev I.V."/>
            <person name="Nagy L.G."/>
            <person name="Martin F."/>
            <person name="Kauserud H."/>
        </authorList>
    </citation>
    <scope>NUCLEOTIDE SEQUENCE</scope>
    <source>
        <strain evidence="3">CBHHK173m</strain>
    </source>
</reference>
<feature type="domain" description="HNH nuclease" evidence="2">
    <location>
        <begin position="174"/>
        <end position="233"/>
    </location>
</feature>
<gene>
    <name evidence="3" type="ORF">B0H15DRAFT_141365</name>
</gene>
<comment type="caution">
    <text evidence="3">The sequence shown here is derived from an EMBL/GenBank/DDBJ whole genome shotgun (WGS) entry which is preliminary data.</text>
</comment>
<name>A0AAD6TNK5_9AGAR</name>
<feature type="region of interest" description="Disordered" evidence="1">
    <location>
        <begin position="305"/>
        <end position="326"/>
    </location>
</feature>
<dbReference type="Proteomes" id="UP001222325">
    <property type="component" value="Unassembled WGS sequence"/>
</dbReference>
<proteinExistence type="predicted"/>
<keyword evidence="4" id="KW-1185">Reference proteome</keyword>
<organism evidence="3 4">
    <name type="scientific">Mycena belliarum</name>
    <dbReference type="NCBI Taxonomy" id="1033014"/>
    <lineage>
        <taxon>Eukaryota</taxon>
        <taxon>Fungi</taxon>
        <taxon>Dikarya</taxon>
        <taxon>Basidiomycota</taxon>
        <taxon>Agaricomycotina</taxon>
        <taxon>Agaricomycetes</taxon>
        <taxon>Agaricomycetidae</taxon>
        <taxon>Agaricales</taxon>
        <taxon>Marasmiineae</taxon>
        <taxon>Mycenaceae</taxon>
        <taxon>Mycena</taxon>
    </lineage>
</organism>
<dbReference type="EMBL" id="JARJCN010000147">
    <property type="protein sequence ID" value="KAJ7068889.1"/>
    <property type="molecule type" value="Genomic_DNA"/>
</dbReference>
<evidence type="ECO:0000313" key="3">
    <source>
        <dbReference type="EMBL" id="KAJ7068889.1"/>
    </source>
</evidence>
<dbReference type="AlphaFoldDB" id="A0AAD6TNK5"/>
<evidence type="ECO:0000259" key="2">
    <source>
        <dbReference type="Pfam" id="PF13391"/>
    </source>
</evidence>
<protein>
    <recommendedName>
        <fullName evidence="2">HNH nuclease domain-containing protein</fullName>
    </recommendedName>
</protein>